<keyword evidence="2" id="KW-0540">Nuclease</keyword>
<evidence type="ECO:0000256" key="13">
    <source>
        <dbReference type="ARBA" id="ARBA00034808"/>
    </source>
</evidence>
<organism evidence="19 20">
    <name type="scientific">Mycolicibacterium rufum</name>
    <dbReference type="NCBI Taxonomy" id="318424"/>
    <lineage>
        <taxon>Bacteria</taxon>
        <taxon>Bacillati</taxon>
        <taxon>Actinomycetota</taxon>
        <taxon>Actinomycetes</taxon>
        <taxon>Mycobacteriales</taxon>
        <taxon>Mycobacteriaceae</taxon>
        <taxon>Mycolicibacterium</taxon>
    </lineage>
</organism>
<evidence type="ECO:0000256" key="16">
    <source>
        <dbReference type="SAM" id="MobiDB-lite"/>
    </source>
</evidence>
<evidence type="ECO:0000256" key="14">
    <source>
        <dbReference type="ARBA" id="ARBA00048988"/>
    </source>
</evidence>
<keyword evidence="4" id="KW-0227">DNA damage</keyword>
<dbReference type="PROSITE" id="PS51217">
    <property type="entry name" value="UVRD_HELICASE_CTER"/>
    <property type="match status" value="1"/>
</dbReference>
<dbReference type="InterPro" id="IPR014016">
    <property type="entry name" value="UvrD-like_ATP-bd"/>
</dbReference>
<keyword evidence="8 15" id="KW-0067">ATP-binding</keyword>
<feature type="domain" description="UvrD-like helicase C-terminal" evidence="18">
    <location>
        <begin position="352"/>
        <end position="631"/>
    </location>
</feature>
<dbReference type="InterPro" id="IPR014017">
    <property type="entry name" value="DNA_helicase_UvrD-like_C"/>
</dbReference>
<evidence type="ECO:0000256" key="5">
    <source>
        <dbReference type="ARBA" id="ARBA00022801"/>
    </source>
</evidence>
<dbReference type="Pfam" id="PF12705">
    <property type="entry name" value="PDDEXK_1"/>
    <property type="match status" value="1"/>
</dbReference>
<keyword evidence="7" id="KW-0269">Exonuclease</keyword>
<reference evidence="19" key="1">
    <citation type="submission" date="2022-08" db="EMBL/GenBank/DDBJ databases">
        <title>Whole genome sequencing of non-tuberculosis mycobacteria type-strains.</title>
        <authorList>
            <person name="Igarashi Y."/>
            <person name="Osugi A."/>
            <person name="Mitarai S."/>
        </authorList>
    </citation>
    <scope>NUCLEOTIDE SEQUENCE</scope>
    <source>
        <strain evidence="19">JCM 16372</strain>
    </source>
</reference>
<dbReference type="SUPFAM" id="SSF52540">
    <property type="entry name" value="P-loop containing nucleoside triphosphate hydrolases"/>
    <property type="match status" value="1"/>
</dbReference>
<evidence type="ECO:0000256" key="10">
    <source>
        <dbReference type="ARBA" id="ARBA00023204"/>
    </source>
</evidence>
<evidence type="ECO:0000256" key="3">
    <source>
        <dbReference type="ARBA" id="ARBA00022741"/>
    </source>
</evidence>
<evidence type="ECO:0000256" key="12">
    <source>
        <dbReference type="ARBA" id="ARBA00034617"/>
    </source>
</evidence>
<dbReference type="InterPro" id="IPR011335">
    <property type="entry name" value="Restrct_endonuc-II-like"/>
</dbReference>
<feature type="binding site" evidence="15">
    <location>
        <begin position="89"/>
        <end position="96"/>
    </location>
    <ligand>
        <name>ATP</name>
        <dbReference type="ChEBI" id="CHEBI:30616"/>
    </ligand>
</feature>
<keyword evidence="6 15" id="KW-0347">Helicase</keyword>
<dbReference type="EMBL" id="CP092427">
    <property type="protein sequence ID" value="ULP37668.1"/>
    <property type="molecule type" value="Genomic_DNA"/>
</dbReference>
<evidence type="ECO:0000313" key="20">
    <source>
        <dbReference type="Proteomes" id="UP001055159"/>
    </source>
</evidence>
<evidence type="ECO:0000259" key="17">
    <source>
        <dbReference type="PROSITE" id="PS51198"/>
    </source>
</evidence>
<dbReference type="InterPro" id="IPR011604">
    <property type="entry name" value="PDDEXK-like_dom_sf"/>
</dbReference>
<keyword evidence="5 15" id="KW-0378">Hydrolase</keyword>
<proteinExistence type="inferred from homology"/>
<evidence type="ECO:0000256" key="2">
    <source>
        <dbReference type="ARBA" id="ARBA00022722"/>
    </source>
</evidence>
<dbReference type="GO" id="GO:0004386">
    <property type="term" value="F:helicase activity"/>
    <property type="evidence" value="ECO:0007669"/>
    <property type="project" value="UniProtKB-KW"/>
</dbReference>
<comment type="catalytic activity">
    <reaction evidence="14">
        <text>ATP + H2O = ADP + phosphate + H(+)</text>
        <dbReference type="Rhea" id="RHEA:13065"/>
        <dbReference type="ChEBI" id="CHEBI:15377"/>
        <dbReference type="ChEBI" id="CHEBI:15378"/>
        <dbReference type="ChEBI" id="CHEBI:30616"/>
        <dbReference type="ChEBI" id="CHEBI:43474"/>
        <dbReference type="ChEBI" id="CHEBI:456216"/>
        <dbReference type="EC" id="5.6.2.4"/>
    </reaction>
</comment>
<evidence type="ECO:0000256" key="6">
    <source>
        <dbReference type="ARBA" id="ARBA00022806"/>
    </source>
</evidence>
<dbReference type="Pfam" id="PF13361">
    <property type="entry name" value="UvrD_C"/>
    <property type="match status" value="2"/>
</dbReference>
<keyword evidence="9" id="KW-0238">DNA-binding</keyword>
<keyword evidence="20" id="KW-1185">Reference proteome</keyword>
<feature type="compositionally biased region" description="Pro residues" evidence="16">
    <location>
        <begin position="28"/>
        <end position="41"/>
    </location>
</feature>
<evidence type="ECO:0000313" key="19">
    <source>
        <dbReference type="EMBL" id="ULP37668.1"/>
    </source>
</evidence>
<accession>A0ABY3UKR4</accession>
<comment type="catalytic activity">
    <reaction evidence="12">
        <text>Couples ATP hydrolysis with the unwinding of duplex DNA by translocating in the 3'-5' direction.</text>
        <dbReference type="EC" id="5.6.2.4"/>
    </reaction>
</comment>
<name>A0ABY3UKR4_9MYCO</name>
<dbReference type="SUPFAM" id="SSF52980">
    <property type="entry name" value="Restriction endonuclease-like"/>
    <property type="match status" value="1"/>
</dbReference>
<evidence type="ECO:0000256" key="7">
    <source>
        <dbReference type="ARBA" id="ARBA00022839"/>
    </source>
</evidence>
<dbReference type="Gene3D" id="3.40.50.300">
    <property type="entry name" value="P-loop containing nucleotide triphosphate hydrolases"/>
    <property type="match status" value="3"/>
</dbReference>
<dbReference type="PANTHER" id="PTHR11070:SF2">
    <property type="entry name" value="ATP-DEPENDENT DNA HELICASE SRS2"/>
    <property type="match status" value="1"/>
</dbReference>
<dbReference type="PROSITE" id="PS51198">
    <property type="entry name" value="UVRD_HELICASE_ATP_BIND"/>
    <property type="match status" value="1"/>
</dbReference>
<dbReference type="PANTHER" id="PTHR11070">
    <property type="entry name" value="UVRD / RECB / PCRA DNA HELICASE FAMILY MEMBER"/>
    <property type="match status" value="1"/>
</dbReference>
<keyword evidence="10" id="KW-0234">DNA repair</keyword>
<dbReference type="CDD" id="cd17932">
    <property type="entry name" value="DEXQc_UvrD"/>
    <property type="match status" value="1"/>
</dbReference>
<comment type="similarity">
    <text evidence="1">Belongs to the helicase family. UvrD subfamily.</text>
</comment>
<dbReference type="RefSeq" id="WP_043405358.1">
    <property type="nucleotide sequence ID" value="NZ_CP092427.2"/>
</dbReference>
<evidence type="ECO:0000259" key="18">
    <source>
        <dbReference type="PROSITE" id="PS51217"/>
    </source>
</evidence>
<keyword evidence="3 15" id="KW-0547">Nucleotide-binding</keyword>
<gene>
    <name evidence="19" type="ORF">MJO55_04320</name>
</gene>
<dbReference type="Pfam" id="PF00580">
    <property type="entry name" value="UvrD-helicase"/>
    <property type="match status" value="1"/>
</dbReference>
<dbReference type="EC" id="5.6.2.4" evidence="13"/>
<evidence type="ECO:0000256" key="1">
    <source>
        <dbReference type="ARBA" id="ARBA00009922"/>
    </source>
</evidence>
<dbReference type="InterPro" id="IPR000212">
    <property type="entry name" value="DNA_helicase_UvrD/REP"/>
</dbReference>
<keyword evidence="11" id="KW-0413">Isomerase</keyword>
<dbReference type="Gene3D" id="1.10.10.160">
    <property type="match status" value="1"/>
</dbReference>
<protein>
    <recommendedName>
        <fullName evidence="13">DNA 3'-5' helicase</fullName>
        <ecNumber evidence="13">5.6.2.4</ecNumber>
    </recommendedName>
</protein>
<evidence type="ECO:0000256" key="8">
    <source>
        <dbReference type="ARBA" id="ARBA00022840"/>
    </source>
</evidence>
<sequence>MKFKWVAPAQHVERPVPKPFVGSHPSPQMSPPAPAKQPAVVPPPAPVVPGPRIAPVTHGPAATTADIPTLDVDAARAVTHRGTHIQIIAAAGSGKTEVVSQRVASLLADGEAAESIVAFTFTEKAAAELKERIRERVTARMGPEATDQLGRLFVGTIHAYCFRMLQTYVPRYETYTPLDANQLTNFLYQQSRFIGIKALTPTDGTFKSIATFQRGIDVIENELIDVETLPAGDFKVAVESYYSALDRHQFMSFGTQIVRAVEALADPEVHTAVTAPLRHLVVDEYQDVNPAQERLVQLLSKPLGKADVVVVGDDDQAIYQWRGSSVENIVTFADRYTDVEQFTLLTNRRSRPGIIEVANLFASTIPGRIDKQMLPFREADGPSVAMVRDGGSESDAAHEIARQIVDFHSKGLPYRDIAILVRGRAAYPALIDALAKSAIPVQAGGRSGLFAQPEPQVFGATYAWIADVDWSTARFAQRQTITLDRLLDDYCTTFALAPATRVRLADHLMGWKAKALASDFNESLVRDFYTLMELLGVAQWDLSDELTRNRLGTVARFTTVLADYEGVSWRARKDRDNPGEQVGGRSGGVWFYKNLAILMTNYAVGSYDDFAGEDGHLDDAVALGTVHGSKGLEWPVVFLPSLVTTRFPSSRTGRSLDFPTDLLGRFDRQRYEGTDPDERRLFYVAITRARDAVLMSSFSLQSNGKTRGASPYYTEVATAYTKAGTPTSAVGKGSSAEADLTITYSELAAFETCPRSYLLKNELGFMPAIQQELGYGNAVHHTMRVLAERTQATGVAPTAQQVEQLLNSEFFMPYANKVSHREMREKARRLVMRYLTEYSSDLLRTWATERPFELYLDGTVISGRADVIYDNHGGQIGRLAIVDYKTSTRGQIDPLQLQIYTEAGRREGLDVGGAFIQDLGAEKRYDVATDTNSISDAEKQIIATVETLRRRDFEPKPERRKCRQCDVRQVCSAAPKQ</sequence>
<evidence type="ECO:0000256" key="15">
    <source>
        <dbReference type="PROSITE-ProRule" id="PRU00560"/>
    </source>
</evidence>
<dbReference type="InterPro" id="IPR027417">
    <property type="entry name" value="P-loop_NTPase"/>
</dbReference>
<evidence type="ECO:0000256" key="4">
    <source>
        <dbReference type="ARBA" id="ARBA00022763"/>
    </source>
</evidence>
<dbReference type="Proteomes" id="UP001055159">
    <property type="component" value="Chromosome"/>
</dbReference>
<dbReference type="InterPro" id="IPR038726">
    <property type="entry name" value="PDDEXK_AddAB-type"/>
</dbReference>
<feature type="region of interest" description="Disordered" evidence="16">
    <location>
        <begin position="15"/>
        <end position="41"/>
    </location>
</feature>
<evidence type="ECO:0000256" key="9">
    <source>
        <dbReference type="ARBA" id="ARBA00023125"/>
    </source>
</evidence>
<dbReference type="InterPro" id="IPR013986">
    <property type="entry name" value="DExx_box_DNA_helicase_dom_sf"/>
</dbReference>
<feature type="domain" description="UvrD-like helicase ATP-binding" evidence="17">
    <location>
        <begin position="68"/>
        <end position="351"/>
    </location>
</feature>
<evidence type="ECO:0000256" key="11">
    <source>
        <dbReference type="ARBA" id="ARBA00023235"/>
    </source>
</evidence>
<dbReference type="Gene3D" id="3.90.320.10">
    <property type="match status" value="1"/>
</dbReference>